<organism evidence="1 2">
    <name type="scientific">Jimgerdemannia flammicorona</name>
    <dbReference type="NCBI Taxonomy" id="994334"/>
    <lineage>
        <taxon>Eukaryota</taxon>
        <taxon>Fungi</taxon>
        <taxon>Fungi incertae sedis</taxon>
        <taxon>Mucoromycota</taxon>
        <taxon>Mucoromycotina</taxon>
        <taxon>Endogonomycetes</taxon>
        <taxon>Endogonales</taxon>
        <taxon>Endogonaceae</taxon>
        <taxon>Jimgerdemannia</taxon>
    </lineage>
</organism>
<protein>
    <submittedName>
        <fullName evidence="1">Uncharacterized protein</fullName>
    </submittedName>
</protein>
<name>A0A433Q2U0_9FUNG</name>
<evidence type="ECO:0000313" key="2">
    <source>
        <dbReference type="Proteomes" id="UP000274822"/>
    </source>
</evidence>
<accession>A0A433Q2U0</accession>
<dbReference type="Proteomes" id="UP000274822">
    <property type="component" value="Unassembled WGS sequence"/>
</dbReference>
<dbReference type="AlphaFoldDB" id="A0A433Q2U0"/>
<dbReference type="EMBL" id="RBNJ01017188">
    <property type="protein sequence ID" value="RUS24129.1"/>
    <property type="molecule type" value="Genomic_DNA"/>
</dbReference>
<proteinExistence type="predicted"/>
<sequence>MAATWAGLVGKHTNFFKE</sequence>
<gene>
    <name evidence="1" type="ORF">BC938DRAFT_474065</name>
</gene>
<feature type="non-terminal residue" evidence="1">
    <location>
        <position position="18"/>
    </location>
</feature>
<evidence type="ECO:0000313" key="1">
    <source>
        <dbReference type="EMBL" id="RUS24129.1"/>
    </source>
</evidence>
<reference evidence="1 2" key="1">
    <citation type="journal article" date="2018" name="New Phytol.">
        <title>Phylogenomics of Endogonaceae and evolution of mycorrhizas within Mucoromycota.</title>
        <authorList>
            <person name="Chang Y."/>
            <person name="Desiro A."/>
            <person name="Na H."/>
            <person name="Sandor L."/>
            <person name="Lipzen A."/>
            <person name="Clum A."/>
            <person name="Barry K."/>
            <person name="Grigoriev I.V."/>
            <person name="Martin F.M."/>
            <person name="Stajich J.E."/>
            <person name="Smith M.E."/>
            <person name="Bonito G."/>
            <person name="Spatafora J.W."/>
        </authorList>
    </citation>
    <scope>NUCLEOTIDE SEQUENCE [LARGE SCALE GENOMIC DNA]</scope>
    <source>
        <strain evidence="1 2">AD002</strain>
    </source>
</reference>
<keyword evidence="2" id="KW-1185">Reference proteome</keyword>
<comment type="caution">
    <text evidence="1">The sequence shown here is derived from an EMBL/GenBank/DDBJ whole genome shotgun (WGS) entry which is preliminary data.</text>
</comment>